<dbReference type="Proteomes" id="UP000035170">
    <property type="component" value="Unassembled WGS sequence"/>
</dbReference>
<dbReference type="PATRIC" id="fig|34073.19.peg.1588"/>
<dbReference type="InterPro" id="IPR039425">
    <property type="entry name" value="RNA_pol_sigma-70-like"/>
</dbReference>
<evidence type="ECO:0000256" key="1">
    <source>
        <dbReference type="ARBA" id="ARBA00010641"/>
    </source>
</evidence>
<evidence type="ECO:0000313" key="9">
    <source>
        <dbReference type="Proteomes" id="UP000035170"/>
    </source>
</evidence>
<evidence type="ECO:0000256" key="2">
    <source>
        <dbReference type="ARBA" id="ARBA00023015"/>
    </source>
</evidence>
<dbReference type="EMBL" id="JZWI01000007">
    <property type="protein sequence ID" value="KLN57477.1"/>
    <property type="molecule type" value="Genomic_DNA"/>
</dbReference>
<dbReference type="InterPro" id="IPR013249">
    <property type="entry name" value="RNA_pol_sigma70_r4_t2"/>
</dbReference>
<organism evidence="8 9">
    <name type="scientific">Variovorax paradoxus</name>
    <dbReference type="NCBI Taxonomy" id="34073"/>
    <lineage>
        <taxon>Bacteria</taxon>
        <taxon>Pseudomonadati</taxon>
        <taxon>Pseudomonadota</taxon>
        <taxon>Betaproteobacteria</taxon>
        <taxon>Burkholderiales</taxon>
        <taxon>Comamonadaceae</taxon>
        <taxon>Variovorax</taxon>
    </lineage>
</organism>
<keyword evidence="4" id="KW-0238">DNA-binding</keyword>
<gene>
    <name evidence="8" type="primary">sigE1</name>
    <name evidence="8" type="ORF">VPARA_15580</name>
</gene>
<dbReference type="Pfam" id="PF04542">
    <property type="entry name" value="Sigma70_r2"/>
    <property type="match status" value="1"/>
</dbReference>
<dbReference type="SUPFAM" id="SSF88659">
    <property type="entry name" value="Sigma3 and sigma4 domains of RNA polymerase sigma factors"/>
    <property type="match status" value="1"/>
</dbReference>
<evidence type="ECO:0000313" key="8">
    <source>
        <dbReference type="EMBL" id="KLN57477.1"/>
    </source>
</evidence>
<dbReference type="PANTHER" id="PTHR43133:SF8">
    <property type="entry name" value="RNA POLYMERASE SIGMA FACTOR HI_1459-RELATED"/>
    <property type="match status" value="1"/>
</dbReference>
<keyword evidence="2" id="KW-0805">Transcription regulation</keyword>
<dbReference type="GO" id="GO:0016987">
    <property type="term" value="F:sigma factor activity"/>
    <property type="evidence" value="ECO:0007669"/>
    <property type="project" value="UniProtKB-KW"/>
</dbReference>
<dbReference type="AlphaFoldDB" id="A0A0H2MA01"/>
<evidence type="ECO:0000256" key="4">
    <source>
        <dbReference type="ARBA" id="ARBA00023125"/>
    </source>
</evidence>
<keyword evidence="5" id="KW-0804">Transcription</keyword>
<dbReference type="SUPFAM" id="SSF88946">
    <property type="entry name" value="Sigma2 domain of RNA polymerase sigma factors"/>
    <property type="match status" value="1"/>
</dbReference>
<accession>A0A0H2MA01</accession>
<dbReference type="InterPro" id="IPR036388">
    <property type="entry name" value="WH-like_DNA-bd_sf"/>
</dbReference>
<dbReference type="GO" id="GO:0006352">
    <property type="term" value="P:DNA-templated transcription initiation"/>
    <property type="evidence" value="ECO:0007669"/>
    <property type="project" value="InterPro"/>
</dbReference>
<reference evidence="8 9" key="1">
    <citation type="submission" date="2015-03" db="EMBL/GenBank/DDBJ databases">
        <title>Genome sequence of Variovorax paradoxus TBEA6.</title>
        <authorList>
            <person name="Poehlein A."/>
            <person name="Schuldes J."/>
            <person name="Wuebbeler J.H."/>
            <person name="Hiessl S."/>
            <person name="Steinbuechel A."/>
            <person name="Daniel R."/>
        </authorList>
    </citation>
    <scope>NUCLEOTIDE SEQUENCE [LARGE SCALE GENOMIC DNA]</scope>
    <source>
        <strain evidence="8 9">TBEA6</strain>
    </source>
</reference>
<dbReference type="InterPro" id="IPR007627">
    <property type="entry name" value="RNA_pol_sigma70_r2"/>
</dbReference>
<keyword evidence="3" id="KW-0731">Sigma factor</keyword>
<dbReference type="GO" id="GO:0003677">
    <property type="term" value="F:DNA binding"/>
    <property type="evidence" value="ECO:0007669"/>
    <property type="project" value="UniProtKB-KW"/>
</dbReference>
<dbReference type="CDD" id="cd06171">
    <property type="entry name" value="Sigma70_r4"/>
    <property type="match status" value="1"/>
</dbReference>
<comment type="caution">
    <text evidence="8">The sequence shown here is derived from an EMBL/GenBank/DDBJ whole genome shotgun (WGS) entry which is preliminary data.</text>
</comment>
<evidence type="ECO:0000256" key="5">
    <source>
        <dbReference type="ARBA" id="ARBA00023163"/>
    </source>
</evidence>
<comment type="similarity">
    <text evidence="1">Belongs to the sigma-70 factor family. ECF subfamily.</text>
</comment>
<dbReference type="Pfam" id="PF08281">
    <property type="entry name" value="Sigma70_r4_2"/>
    <property type="match status" value="1"/>
</dbReference>
<dbReference type="PANTHER" id="PTHR43133">
    <property type="entry name" value="RNA POLYMERASE ECF-TYPE SIGMA FACTO"/>
    <property type="match status" value="1"/>
</dbReference>
<dbReference type="InterPro" id="IPR013324">
    <property type="entry name" value="RNA_pol_sigma_r3/r4-like"/>
</dbReference>
<dbReference type="RefSeq" id="WP_047783993.1">
    <property type="nucleotide sequence ID" value="NZ_JZWI01000007.1"/>
</dbReference>
<dbReference type="NCBIfam" id="TIGR02937">
    <property type="entry name" value="sigma70-ECF"/>
    <property type="match status" value="1"/>
</dbReference>
<dbReference type="InterPro" id="IPR013325">
    <property type="entry name" value="RNA_pol_sigma_r2"/>
</dbReference>
<dbReference type="InterPro" id="IPR014284">
    <property type="entry name" value="RNA_pol_sigma-70_dom"/>
</dbReference>
<sequence length="224" mass="24708">MSALPRAPSSKASTERDAMPDDQLMLAYARGDGAAFDVLYARHEGGLFRFVKRLLGARLAAQADEVFQDTWVRIISARDSFSPQGAAWRTWAFTIAHNLAMDRLRVSGREVALDAAHPDDGDDAAAFPTLDRGVRGAMDAAAHPSAEELAFWRAAGRRLLACLDELPPEQRAAFLLHHEDGLTVEALAASLEIGFETVRSRLRYGLQKLRGCMERYLSVLEQRA</sequence>
<keyword evidence="9" id="KW-1185">Reference proteome</keyword>
<proteinExistence type="inferred from homology"/>
<evidence type="ECO:0000259" key="7">
    <source>
        <dbReference type="Pfam" id="PF08281"/>
    </source>
</evidence>
<name>A0A0H2MA01_VARPD</name>
<evidence type="ECO:0000259" key="6">
    <source>
        <dbReference type="Pfam" id="PF04542"/>
    </source>
</evidence>
<feature type="domain" description="RNA polymerase sigma-70 region 2" evidence="6">
    <location>
        <begin position="39"/>
        <end position="109"/>
    </location>
</feature>
<feature type="domain" description="RNA polymerase sigma factor 70 region 4 type 2" evidence="7">
    <location>
        <begin position="157"/>
        <end position="209"/>
    </location>
</feature>
<evidence type="ECO:0000256" key="3">
    <source>
        <dbReference type="ARBA" id="ARBA00023082"/>
    </source>
</evidence>
<dbReference type="Gene3D" id="1.10.1740.10">
    <property type="match status" value="1"/>
</dbReference>
<dbReference type="Gene3D" id="1.10.10.10">
    <property type="entry name" value="Winged helix-like DNA-binding domain superfamily/Winged helix DNA-binding domain"/>
    <property type="match status" value="1"/>
</dbReference>
<protein>
    <submittedName>
        <fullName evidence="8">ECF RNA polymerase sigma factor SigE</fullName>
    </submittedName>
</protein>